<gene>
    <name evidence="2" type="ordered locus">CHAB381_0390</name>
</gene>
<sequence length="42" mass="5065">MLTSKFINIFFITYFNTKFVIAKFYGYFGINEKIYISIQNLL</sequence>
<keyword evidence="1" id="KW-0472">Membrane</keyword>
<dbReference type="Proteomes" id="UP000002407">
    <property type="component" value="Chromosome"/>
</dbReference>
<dbReference type="EMBL" id="CP000776">
    <property type="protein sequence ID" value="ABS52408.1"/>
    <property type="molecule type" value="Genomic_DNA"/>
</dbReference>
<dbReference type="KEGG" id="cha:CHAB381_0390"/>
<reference evidence="3" key="1">
    <citation type="submission" date="2007-07" db="EMBL/GenBank/DDBJ databases">
        <title>Complete genome sequence of Campylobacter hominis ATCC BAA-381, a commensal isolated from the human gastrointestinal tract.</title>
        <authorList>
            <person name="Fouts D.E."/>
            <person name="Mongodin E.F."/>
            <person name="Puiu D."/>
            <person name="Sebastian Y."/>
            <person name="Miller W.G."/>
            <person name="Mandrell R.E."/>
            <person name="Nelson K.E."/>
        </authorList>
    </citation>
    <scope>NUCLEOTIDE SEQUENCE [LARGE SCALE GENOMIC DNA]</scope>
    <source>
        <strain evidence="3">ATCC BAA-381 / LMG 19568 / NCTC 13146 / CH001A</strain>
    </source>
</reference>
<protein>
    <submittedName>
        <fullName evidence="2">Uncharacterized protein</fullName>
    </submittedName>
</protein>
<keyword evidence="1" id="KW-1133">Transmembrane helix</keyword>
<accession>A7I0E9</accession>
<feature type="transmembrane region" description="Helical" evidence="1">
    <location>
        <begin position="6"/>
        <end position="28"/>
    </location>
</feature>
<name>A7I0E9_CAMHC</name>
<keyword evidence="1" id="KW-0812">Transmembrane</keyword>
<dbReference type="AlphaFoldDB" id="A7I0E9"/>
<organism evidence="2 3">
    <name type="scientific">Campylobacter hominis (strain ATCC BAA-381 / DSM 21671 / CCUG 45161 / LMG 19568 / NCTC 13146 / CH001A)</name>
    <dbReference type="NCBI Taxonomy" id="360107"/>
    <lineage>
        <taxon>Bacteria</taxon>
        <taxon>Pseudomonadati</taxon>
        <taxon>Campylobacterota</taxon>
        <taxon>Epsilonproteobacteria</taxon>
        <taxon>Campylobacterales</taxon>
        <taxon>Campylobacteraceae</taxon>
        <taxon>Campylobacter</taxon>
    </lineage>
</organism>
<proteinExistence type="predicted"/>
<evidence type="ECO:0000313" key="3">
    <source>
        <dbReference type="Proteomes" id="UP000002407"/>
    </source>
</evidence>
<dbReference type="HOGENOM" id="CLU_3248635_0_0_7"/>
<evidence type="ECO:0000313" key="2">
    <source>
        <dbReference type="EMBL" id="ABS52408.1"/>
    </source>
</evidence>
<keyword evidence="3" id="KW-1185">Reference proteome</keyword>
<evidence type="ECO:0000256" key="1">
    <source>
        <dbReference type="SAM" id="Phobius"/>
    </source>
</evidence>